<evidence type="ECO:0000313" key="2">
    <source>
        <dbReference type="Proteomes" id="UP000324222"/>
    </source>
</evidence>
<comment type="caution">
    <text evidence="1">The sequence shown here is derived from an EMBL/GenBank/DDBJ whole genome shotgun (WGS) entry which is preliminary data.</text>
</comment>
<proteinExistence type="predicted"/>
<accession>A0A5B7EG54</accession>
<reference evidence="1 2" key="1">
    <citation type="submission" date="2019-05" db="EMBL/GenBank/DDBJ databases">
        <title>Another draft genome of Portunus trituberculatus and its Hox gene families provides insights of decapod evolution.</title>
        <authorList>
            <person name="Jeong J.-H."/>
            <person name="Song I."/>
            <person name="Kim S."/>
            <person name="Choi T."/>
            <person name="Kim D."/>
            <person name="Ryu S."/>
            <person name="Kim W."/>
        </authorList>
    </citation>
    <scope>NUCLEOTIDE SEQUENCE [LARGE SCALE GENOMIC DNA]</scope>
    <source>
        <tissue evidence="1">Muscle</tissue>
    </source>
</reference>
<keyword evidence="2" id="KW-1185">Reference proteome</keyword>
<organism evidence="1 2">
    <name type="scientific">Portunus trituberculatus</name>
    <name type="common">Swimming crab</name>
    <name type="synonym">Neptunus trituberculatus</name>
    <dbReference type="NCBI Taxonomy" id="210409"/>
    <lineage>
        <taxon>Eukaryota</taxon>
        <taxon>Metazoa</taxon>
        <taxon>Ecdysozoa</taxon>
        <taxon>Arthropoda</taxon>
        <taxon>Crustacea</taxon>
        <taxon>Multicrustacea</taxon>
        <taxon>Malacostraca</taxon>
        <taxon>Eumalacostraca</taxon>
        <taxon>Eucarida</taxon>
        <taxon>Decapoda</taxon>
        <taxon>Pleocyemata</taxon>
        <taxon>Brachyura</taxon>
        <taxon>Eubrachyura</taxon>
        <taxon>Portunoidea</taxon>
        <taxon>Portunidae</taxon>
        <taxon>Portuninae</taxon>
        <taxon>Portunus</taxon>
    </lineage>
</organism>
<dbReference type="Proteomes" id="UP000324222">
    <property type="component" value="Unassembled WGS sequence"/>
</dbReference>
<evidence type="ECO:0000313" key="1">
    <source>
        <dbReference type="EMBL" id="MPC32287.1"/>
    </source>
</evidence>
<sequence length="162" mass="16780">MPYKLGCISPENASHPTPLNSLITSDGFVLSDARQSRCDEAHGNSQRVATARVGQLSPRTGLDACAASLATGTTFGTVDNLPECWCGLLAGAVVSPRRGGDVCAVRVSGGVVRGIGAESAVQCRVVACVPVCAWRAAGSKVLKVLCRAVNCRVPWLSGCIRI</sequence>
<dbReference type="EMBL" id="VSRR010002600">
    <property type="protein sequence ID" value="MPC32287.1"/>
    <property type="molecule type" value="Genomic_DNA"/>
</dbReference>
<name>A0A5B7EG54_PORTR</name>
<protein>
    <submittedName>
        <fullName evidence="1">Uncharacterized protein</fullName>
    </submittedName>
</protein>
<gene>
    <name evidence="1" type="ORF">E2C01_025597</name>
</gene>
<dbReference type="AlphaFoldDB" id="A0A5B7EG54"/>